<dbReference type="RefSeq" id="WP_106743113.1">
    <property type="nucleotide sequence ID" value="NZ_PXYY01000123.1"/>
</dbReference>
<dbReference type="InterPro" id="IPR016193">
    <property type="entry name" value="Cytidine_deaminase-like"/>
</dbReference>
<dbReference type="PANTHER" id="PTHR30592:SF1">
    <property type="entry name" value="SULFUR CARRIER PROTEIN FDHD"/>
    <property type="match status" value="1"/>
</dbReference>
<proteinExistence type="predicted"/>
<keyword evidence="1" id="KW-0963">Cytoplasm</keyword>
<dbReference type="PANTHER" id="PTHR30592">
    <property type="entry name" value="FORMATE DEHYDROGENASE"/>
    <property type="match status" value="1"/>
</dbReference>
<dbReference type="Pfam" id="PF02634">
    <property type="entry name" value="FdhD-NarQ"/>
    <property type="match status" value="1"/>
</dbReference>
<dbReference type="EMBL" id="PXYY01000123">
    <property type="protein sequence ID" value="PSJ79354.1"/>
    <property type="molecule type" value="Genomic_DNA"/>
</dbReference>
<dbReference type="SUPFAM" id="SSF53927">
    <property type="entry name" value="Cytidine deaminase-like"/>
    <property type="match status" value="1"/>
</dbReference>
<evidence type="ECO:0000256" key="2">
    <source>
        <dbReference type="ARBA" id="ARBA00023150"/>
    </source>
</evidence>
<gene>
    <name evidence="3" type="ORF">C7N83_12725</name>
</gene>
<dbReference type="Proteomes" id="UP000241868">
    <property type="component" value="Unassembled WGS sequence"/>
</dbReference>
<dbReference type="Gene3D" id="3.40.140.10">
    <property type="entry name" value="Cytidine Deaminase, domain 2"/>
    <property type="match status" value="1"/>
</dbReference>
<reference evidence="3 4" key="1">
    <citation type="submission" date="2018-03" db="EMBL/GenBank/DDBJ databases">
        <title>Neisseria weixii sp. nov., isolated from the intestinal contents of Tibetan Plateau pika (Ochotona curzoniae) in Yushu, Qinghai Province, China.</title>
        <authorList>
            <person name="Gui Z."/>
        </authorList>
    </citation>
    <scope>NUCLEOTIDE SEQUENCE [LARGE SCALE GENOMIC DNA]</scope>
    <source>
        <strain evidence="3 4">ATCC 51483</strain>
    </source>
</reference>
<dbReference type="OrthoDB" id="3197277at2"/>
<accession>A0A2P7TXC1</accession>
<organism evidence="3 4">
    <name type="scientific">Neisseria iguanae</name>
    <dbReference type="NCBI Taxonomy" id="90242"/>
    <lineage>
        <taxon>Bacteria</taxon>
        <taxon>Pseudomonadati</taxon>
        <taxon>Pseudomonadota</taxon>
        <taxon>Betaproteobacteria</taxon>
        <taxon>Neisseriales</taxon>
        <taxon>Neisseriaceae</taxon>
        <taxon>Neisseria</taxon>
    </lineage>
</organism>
<keyword evidence="4" id="KW-1185">Reference proteome</keyword>
<evidence type="ECO:0000313" key="4">
    <source>
        <dbReference type="Proteomes" id="UP000241868"/>
    </source>
</evidence>
<dbReference type="InterPro" id="IPR003786">
    <property type="entry name" value="FdhD"/>
</dbReference>
<dbReference type="GO" id="GO:0006777">
    <property type="term" value="P:Mo-molybdopterin cofactor biosynthetic process"/>
    <property type="evidence" value="ECO:0007669"/>
    <property type="project" value="UniProtKB-KW"/>
</dbReference>
<comment type="caution">
    <text evidence="3">The sequence shown here is derived from an EMBL/GenBank/DDBJ whole genome shotgun (WGS) entry which is preliminary data.</text>
</comment>
<evidence type="ECO:0000313" key="3">
    <source>
        <dbReference type="EMBL" id="PSJ79354.1"/>
    </source>
</evidence>
<dbReference type="AlphaFoldDB" id="A0A2P7TXC1"/>
<sequence length="114" mass="12447">MHQAVTSVQGVAWVQNSNILAAFEDVSRHSALDKLIGHGIREGYDWQQGFTLISSHAGYKMVAKAAAMDIGGFAAVSSPTELAVRLAEQAGMALIGFVREQRFTVYTYPQYIVK</sequence>
<evidence type="ECO:0000256" key="1">
    <source>
        <dbReference type="ARBA" id="ARBA00022490"/>
    </source>
</evidence>
<name>A0A2P7TXC1_9NEIS</name>
<protein>
    <submittedName>
        <fullName evidence="3">Formate dehydrogenase accessory protein</fullName>
    </submittedName>
</protein>
<dbReference type="GO" id="GO:0016783">
    <property type="term" value="F:sulfurtransferase activity"/>
    <property type="evidence" value="ECO:0007669"/>
    <property type="project" value="InterPro"/>
</dbReference>
<keyword evidence="2" id="KW-0501">Molybdenum cofactor biosynthesis</keyword>